<comment type="caution">
    <text evidence="2">The sequence shown here is derived from an EMBL/GenBank/DDBJ whole genome shotgun (WGS) entry which is preliminary data.</text>
</comment>
<reference evidence="3" key="1">
    <citation type="journal article" date="2019" name="Int. J. Syst. Evol. Microbiol.">
        <title>The Global Catalogue of Microorganisms (GCM) 10K type strain sequencing project: providing services to taxonomists for standard genome sequencing and annotation.</title>
        <authorList>
            <consortium name="The Broad Institute Genomics Platform"/>
            <consortium name="The Broad Institute Genome Sequencing Center for Infectious Disease"/>
            <person name="Wu L."/>
            <person name="Ma J."/>
        </authorList>
    </citation>
    <scope>NUCLEOTIDE SEQUENCE [LARGE SCALE GENOMIC DNA]</scope>
    <source>
        <strain evidence="3">CGMCC 1.15353</strain>
    </source>
</reference>
<evidence type="ECO:0000259" key="1">
    <source>
        <dbReference type="PROSITE" id="PS51186"/>
    </source>
</evidence>
<dbReference type="CDD" id="cd04301">
    <property type="entry name" value="NAT_SF"/>
    <property type="match status" value="1"/>
</dbReference>
<accession>A0ABQ1QAY9</accession>
<evidence type="ECO:0000313" key="3">
    <source>
        <dbReference type="Proteomes" id="UP000642571"/>
    </source>
</evidence>
<sequence length="166" mass="18812">MVVREVDTEEADRFKSLIESVEGHSQYMLMEEGERQTTVEGHRKQIERMKNQENSTILVVEENGNLIGYVIIFGGTTKRTNHAGYLVVGLRKEYRGKGIGTSLFQKIDEWAFQVGLIRIELTVATVNTAAISLYKKSGFVIEGTRSGSLCIDGILHDEYYMAKRFK</sequence>
<keyword evidence="3" id="KW-1185">Reference proteome</keyword>
<evidence type="ECO:0000313" key="2">
    <source>
        <dbReference type="EMBL" id="GGD21571.1"/>
    </source>
</evidence>
<dbReference type="InterPro" id="IPR016181">
    <property type="entry name" value="Acyl_CoA_acyltransferase"/>
</dbReference>
<dbReference type="Gene3D" id="3.40.630.30">
    <property type="match status" value="1"/>
</dbReference>
<dbReference type="InterPro" id="IPR000182">
    <property type="entry name" value="GNAT_dom"/>
</dbReference>
<proteinExistence type="predicted"/>
<gene>
    <name evidence="2" type="ORF">GCM10011389_31560</name>
</gene>
<protein>
    <submittedName>
        <fullName evidence="2">GCN5 family N-acetyltransferase</fullName>
    </submittedName>
</protein>
<name>A0ABQ1QAY9_9BACI</name>
<dbReference type="Pfam" id="PF00583">
    <property type="entry name" value="Acetyltransf_1"/>
    <property type="match status" value="1"/>
</dbReference>
<dbReference type="SUPFAM" id="SSF55729">
    <property type="entry name" value="Acyl-CoA N-acyltransferases (Nat)"/>
    <property type="match status" value="1"/>
</dbReference>
<dbReference type="Proteomes" id="UP000642571">
    <property type="component" value="Unassembled WGS sequence"/>
</dbReference>
<dbReference type="PROSITE" id="PS51186">
    <property type="entry name" value="GNAT"/>
    <property type="match status" value="1"/>
</dbReference>
<dbReference type="PANTHER" id="PTHR43415:SF3">
    <property type="entry name" value="GNAT-FAMILY ACETYLTRANSFERASE"/>
    <property type="match status" value="1"/>
</dbReference>
<organism evidence="2 3">
    <name type="scientific">Pontibacillus salipaludis</name>
    <dbReference type="NCBI Taxonomy" id="1697394"/>
    <lineage>
        <taxon>Bacteria</taxon>
        <taxon>Bacillati</taxon>
        <taxon>Bacillota</taxon>
        <taxon>Bacilli</taxon>
        <taxon>Bacillales</taxon>
        <taxon>Bacillaceae</taxon>
        <taxon>Pontibacillus</taxon>
    </lineage>
</organism>
<dbReference type="RefSeq" id="WP_188655349.1">
    <property type="nucleotide sequence ID" value="NZ_BMIN01000016.1"/>
</dbReference>
<dbReference type="PANTHER" id="PTHR43415">
    <property type="entry name" value="SPERMIDINE N(1)-ACETYLTRANSFERASE"/>
    <property type="match status" value="1"/>
</dbReference>
<dbReference type="EMBL" id="BMIN01000016">
    <property type="protein sequence ID" value="GGD21571.1"/>
    <property type="molecule type" value="Genomic_DNA"/>
</dbReference>
<feature type="domain" description="N-acetyltransferase" evidence="1">
    <location>
        <begin position="1"/>
        <end position="166"/>
    </location>
</feature>